<feature type="compositionally biased region" description="Basic and acidic residues" evidence="1">
    <location>
        <begin position="318"/>
        <end position="331"/>
    </location>
</feature>
<feature type="transmembrane region" description="Helical" evidence="2">
    <location>
        <begin position="276"/>
        <end position="297"/>
    </location>
</feature>
<keyword evidence="7" id="KW-1185">Reference proteome</keyword>
<feature type="compositionally biased region" description="Polar residues" evidence="1">
    <location>
        <begin position="54"/>
        <end position="63"/>
    </location>
</feature>
<evidence type="ECO:0008006" key="9">
    <source>
        <dbReference type="Google" id="ProtNLM"/>
    </source>
</evidence>
<dbReference type="EMBL" id="FOIC01000003">
    <property type="protein sequence ID" value="SET04095.1"/>
    <property type="molecule type" value="Genomic_DNA"/>
</dbReference>
<evidence type="ECO:0000313" key="8">
    <source>
        <dbReference type="Proteomes" id="UP000324021"/>
    </source>
</evidence>
<feature type="domain" description="DUF7343" evidence="3">
    <location>
        <begin position="387"/>
        <end position="448"/>
    </location>
</feature>
<feature type="domain" description="DUF7345" evidence="4">
    <location>
        <begin position="92"/>
        <end position="239"/>
    </location>
</feature>
<feature type="region of interest" description="Disordered" evidence="1">
    <location>
        <begin position="31"/>
        <end position="63"/>
    </location>
</feature>
<evidence type="ECO:0000259" key="3">
    <source>
        <dbReference type="Pfam" id="PF24034"/>
    </source>
</evidence>
<reference evidence="7 8" key="2">
    <citation type="submission" date="2016-10" db="EMBL/GenBank/DDBJ databases">
        <authorList>
            <person name="Varghese N."/>
            <person name="Submissions S."/>
        </authorList>
    </citation>
    <scope>NUCLEOTIDE SEQUENCE [LARGE SCALE GENOMIC DNA]</scope>
    <source>
        <strain evidence="5 8">CDM_1</strain>
        <strain evidence="7">CDM_6</strain>
    </source>
</reference>
<dbReference type="Pfam" id="PF24034">
    <property type="entry name" value="DUF7343"/>
    <property type="match status" value="1"/>
</dbReference>
<name>A0A1G6L020_9EURY</name>
<evidence type="ECO:0000256" key="1">
    <source>
        <dbReference type="SAM" id="MobiDB-lite"/>
    </source>
</evidence>
<reference evidence="6" key="1">
    <citation type="submission" date="2016-10" db="EMBL/GenBank/DDBJ databases">
        <authorList>
            <person name="de Groot N.N."/>
        </authorList>
    </citation>
    <scope>NUCLEOTIDE SEQUENCE [LARGE SCALE GENOMIC DNA]</scope>
    <source>
        <strain evidence="6">CDM_6</strain>
    </source>
</reference>
<evidence type="ECO:0000313" key="7">
    <source>
        <dbReference type="Proteomes" id="UP000199320"/>
    </source>
</evidence>
<gene>
    <name evidence="6" type="ORF">SAMN04488694_103172</name>
    <name evidence="5" type="ORF">SAMN05192552_1003136</name>
</gene>
<evidence type="ECO:0000313" key="5">
    <source>
        <dbReference type="EMBL" id="SDC36418.1"/>
    </source>
</evidence>
<dbReference type="InterPro" id="IPR055769">
    <property type="entry name" value="DUF7345"/>
</dbReference>
<feature type="compositionally biased region" description="Low complexity" evidence="1">
    <location>
        <begin position="332"/>
        <end position="353"/>
    </location>
</feature>
<evidence type="ECO:0000313" key="6">
    <source>
        <dbReference type="EMBL" id="SET04095.1"/>
    </source>
</evidence>
<dbReference type="InterPro" id="IPR055767">
    <property type="entry name" value="DUF7343"/>
</dbReference>
<dbReference type="Proteomes" id="UP000324021">
    <property type="component" value="Unassembled WGS sequence"/>
</dbReference>
<protein>
    <recommendedName>
        <fullName evidence="9">IclR helix-turn-helix domain-containing protein</fullName>
    </recommendedName>
</protein>
<organism evidence="5 8">
    <name type="scientific">Natrinema hispanicum</name>
    <dbReference type="NCBI Taxonomy" id="392421"/>
    <lineage>
        <taxon>Archaea</taxon>
        <taxon>Methanobacteriati</taxon>
        <taxon>Methanobacteriota</taxon>
        <taxon>Stenosarchaea group</taxon>
        <taxon>Halobacteria</taxon>
        <taxon>Halobacteriales</taxon>
        <taxon>Natrialbaceae</taxon>
        <taxon>Natrinema</taxon>
    </lineage>
</organism>
<feature type="region of interest" description="Disordered" evidence="1">
    <location>
        <begin position="149"/>
        <end position="186"/>
    </location>
</feature>
<proteinExistence type="predicted"/>
<keyword evidence="2" id="KW-1133">Transmembrane helix</keyword>
<dbReference type="Proteomes" id="UP000199320">
    <property type="component" value="Unassembled WGS sequence"/>
</dbReference>
<evidence type="ECO:0000256" key="2">
    <source>
        <dbReference type="SAM" id="Phobius"/>
    </source>
</evidence>
<sequence length="456" mass="49486">MRVSTAITVALSALLVASFLGTVVAIPGAAASPAPEQTAADPDRPRVSLDHVTSPLSSDSHAWSVEQSVSVPTAVQSTSSTPEATPKQVIRLTVRDNGDVRWTIESRFLLTNESDVESFRAYADQVTAGERIVGLTPEQFERFRQIAQQETGREMSIKDAQWDEPRITEPSADGDGSDESNPTTENARLGVISYSFTWTNFATVDGDRIHFGDAFQTDDGTWMGLTEGQRLVIETPPQYALETPTSLTWDGPYEFTADELEIVFVRTGTLPSSMSGWLIGGVLVLIATIGTGGYLLAKRDGRTELPIPIDRLPLHERLGFGDRDTDEHAARAAETASRSESGSESGDSLAGSEPADGAVTGENDADRGRGTSLEFEESTHQDVDPELLSDEERVLRLLQQNGGRMKQASIVSETGWSNAKVSQLLSKMDDDDEIEKLRIGRENLITLPGVDLTNFD</sequence>
<keyword evidence="2" id="KW-0472">Membrane</keyword>
<dbReference type="AlphaFoldDB" id="A0A1G6L020"/>
<accession>A0A1G6L020</accession>
<feature type="compositionally biased region" description="Basic and acidic residues" evidence="1">
    <location>
        <begin position="151"/>
        <end position="167"/>
    </location>
</feature>
<feature type="compositionally biased region" description="Low complexity" evidence="1">
    <location>
        <begin position="31"/>
        <end position="40"/>
    </location>
</feature>
<keyword evidence="2" id="KW-0812">Transmembrane</keyword>
<dbReference type="Pfam" id="PF24036">
    <property type="entry name" value="DUF7345"/>
    <property type="match status" value="1"/>
</dbReference>
<feature type="region of interest" description="Disordered" evidence="1">
    <location>
        <begin position="318"/>
        <end position="388"/>
    </location>
</feature>
<dbReference type="EMBL" id="FMZP01000003">
    <property type="protein sequence ID" value="SDC36418.1"/>
    <property type="molecule type" value="Genomic_DNA"/>
</dbReference>
<evidence type="ECO:0000259" key="4">
    <source>
        <dbReference type="Pfam" id="PF24036"/>
    </source>
</evidence>
<dbReference type="STRING" id="392421.SAMN04488694_103172"/>